<feature type="transmembrane region" description="Helical" evidence="2">
    <location>
        <begin position="37"/>
        <end position="55"/>
    </location>
</feature>
<evidence type="ECO:0000256" key="1">
    <source>
        <dbReference type="SAM" id="MobiDB-lite"/>
    </source>
</evidence>
<feature type="region of interest" description="Disordered" evidence="1">
    <location>
        <begin position="74"/>
        <end position="107"/>
    </location>
</feature>
<keyword evidence="2" id="KW-1133">Transmembrane helix</keyword>
<protein>
    <submittedName>
        <fullName evidence="3">Uncharacterized protein</fullName>
    </submittedName>
</protein>
<reference evidence="3" key="1">
    <citation type="journal article" date="2021" name="PeerJ">
        <title>Extensive microbial diversity within the chicken gut microbiome revealed by metagenomics and culture.</title>
        <authorList>
            <person name="Gilroy R."/>
            <person name="Ravi A."/>
            <person name="Getino M."/>
            <person name="Pursley I."/>
            <person name="Horton D.L."/>
            <person name="Alikhan N.F."/>
            <person name="Baker D."/>
            <person name="Gharbi K."/>
            <person name="Hall N."/>
            <person name="Watson M."/>
            <person name="Adriaenssens E.M."/>
            <person name="Foster-Nyarko E."/>
            <person name="Jarju S."/>
            <person name="Secka A."/>
            <person name="Antonio M."/>
            <person name="Oren A."/>
            <person name="Chaudhuri R.R."/>
            <person name="La Ragione R."/>
            <person name="Hildebrand F."/>
            <person name="Pallen M.J."/>
        </authorList>
    </citation>
    <scope>NUCLEOTIDE SEQUENCE</scope>
    <source>
        <strain evidence="3">B5_2728</strain>
    </source>
</reference>
<evidence type="ECO:0000313" key="4">
    <source>
        <dbReference type="Proteomes" id="UP000713596"/>
    </source>
</evidence>
<comment type="caution">
    <text evidence="3">The sequence shown here is derived from an EMBL/GenBank/DDBJ whole genome shotgun (WGS) entry which is preliminary data.</text>
</comment>
<keyword evidence="2" id="KW-0472">Membrane</keyword>
<name>A0A948T168_9FIRM</name>
<dbReference type="Proteomes" id="UP000713596">
    <property type="component" value="Unassembled WGS sequence"/>
</dbReference>
<reference evidence="3" key="2">
    <citation type="submission" date="2021-04" db="EMBL/GenBank/DDBJ databases">
        <authorList>
            <person name="Gilroy R."/>
        </authorList>
    </citation>
    <scope>NUCLEOTIDE SEQUENCE</scope>
    <source>
        <strain evidence="3">B5_2728</strain>
    </source>
</reference>
<sequence>MKESFQSLLVTLLLTTILGLAFWVFEQGTFFTPLINHITEGSLFLLLAMIWLLFFRSLLPQRHTIYPVEERPLPEDSVAKPIPSAPEKPQQQPKAANGEETVFFPPS</sequence>
<dbReference type="AlphaFoldDB" id="A0A948T168"/>
<dbReference type="EMBL" id="JAHLFP010000006">
    <property type="protein sequence ID" value="MBU3805441.1"/>
    <property type="molecule type" value="Genomic_DNA"/>
</dbReference>
<evidence type="ECO:0000256" key="2">
    <source>
        <dbReference type="SAM" id="Phobius"/>
    </source>
</evidence>
<evidence type="ECO:0000313" key="3">
    <source>
        <dbReference type="EMBL" id="MBU3805441.1"/>
    </source>
</evidence>
<feature type="transmembrane region" description="Helical" evidence="2">
    <location>
        <begin position="7"/>
        <end position="25"/>
    </location>
</feature>
<organism evidence="3 4">
    <name type="scientific">Candidatus Allofournierella pullistercoris</name>
    <dbReference type="NCBI Taxonomy" id="2838597"/>
    <lineage>
        <taxon>Bacteria</taxon>
        <taxon>Bacillati</taxon>
        <taxon>Bacillota</taxon>
        <taxon>Clostridia</taxon>
        <taxon>Eubacteriales</taxon>
        <taxon>Oscillospiraceae</taxon>
        <taxon>Allofournierella</taxon>
    </lineage>
</organism>
<accession>A0A948T168</accession>
<proteinExistence type="predicted"/>
<keyword evidence="2" id="KW-0812">Transmembrane</keyword>
<gene>
    <name evidence="3" type="ORF">H9882_00850</name>
</gene>